<name>A0A1J1J4G8_9DIPT</name>
<dbReference type="Proteomes" id="UP000183832">
    <property type="component" value="Unassembled WGS sequence"/>
</dbReference>
<keyword evidence="2" id="KW-1185">Reference proteome</keyword>
<organism evidence="1 2">
    <name type="scientific">Clunio marinus</name>
    <dbReference type="NCBI Taxonomy" id="568069"/>
    <lineage>
        <taxon>Eukaryota</taxon>
        <taxon>Metazoa</taxon>
        <taxon>Ecdysozoa</taxon>
        <taxon>Arthropoda</taxon>
        <taxon>Hexapoda</taxon>
        <taxon>Insecta</taxon>
        <taxon>Pterygota</taxon>
        <taxon>Neoptera</taxon>
        <taxon>Endopterygota</taxon>
        <taxon>Diptera</taxon>
        <taxon>Nematocera</taxon>
        <taxon>Chironomoidea</taxon>
        <taxon>Chironomidae</taxon>
        <taxon>Clunio</taxon>
    </lineage>
</organism>
<evidence type="ECO:0000313" key="1">
    <source>
        <dbReference type="EMBL" id="CRL07287.1"/>
    </source>
</evidence>
<dbReference type="AlphaFoldDB" id="A0A1J1J4G8"/>
<proteinExistence type="predicted"/>
<protein>
    <submittedName>
        <fullName evidence="1">CLUMA_CG020266, isoform A</fullName>
    </submittedName>
</protein>
<evidence type="ECO:0000313" key="2">
    <source>
        <dbReference type="Proteomes" id="UP000183832"/>
    </source>
</evidence>
<gene>
    <name evidence="1" type="ORF">CLUMA_CG020266</name>
</gene>
<reference evidence="1 2" key="1">
    <citation type="submission" date="2015-04" db="EMBL/GenBank/DDBJ databases">
        <authorList>
            <person name="Syromyatnikov M.Y."/>
            <person name="Popov V.N."/>
        </authorList>
    </citation>
    <scope>NUCLEOTIDE SEQUENCE [LARGE SCALE GENOMIC DNA]</scope>
</reference>
<sequence length="72" mass="8164">MFSSSCQPFIVGVLIKQDKLFQSQNNTTYNLSDDFIKFTRNITAMFCRSGAIKALLLPNYGIVTQMGFKKEC</sequence>
<accession>A0A1J1J4G8</accession>
<dbReference type="EMBL" id="CVRI01000070">
    <property type="protein sequence ID" value="CRL07287.1"/>
    <property type="molecule type" value="Genomic_DNA"/>
</dbReference>